<proteinExistence type="predicted"/>
<keyword evidence="2" id="KW-1185">Reference proteome</keyword>
<reference evidence="1" key="1">
    <citation type="submission" date="2021-08" db="EMBL/GenBank/DDBJ databases">
        <title>Chromosome-Level Trichoderma cornu-damae using Hi-C Data.</title>
        <authorList>
            <person name="Kim C.S."/>
        </authorList>
    </citation>
    <scope>NUCLEOTIDE SEQUENCE</scope>
    <source>
        <strain evidence="1">KA19-0412C</strain>
    </source>
</reference>
<dbReference type="EMBL" id="JAIWOZ010000006">
    <property type="protein sequence ID" value="KAH6604299.1"/>
    <property type="molecule type" value="Genomic_DNA"/>
</dbReference>
<sequence length="77" mass="8940">MQQLQIGIMEKHMRYTSHSTGMTIKVQMPIETQFSHTKVGIDHASADPTMVWMARFRQRCSHSCLNSTEQTDSKTRR</sequence>
<dbReference type="Proteomes" id="UP000827724">
    <property type="component" value="Unassembled WGS sequence"/>
</dbReference>
<organism evidence="1 2">
    <name type="scientific">Trichoderma cornu-damae</name>
    <dbReference type="NCBI Taxonomy" id="654480"/>
    <lineage>
        <taxon>Eukaryota</taxon>
        <taxon>Fungi</taxon>
        <taxon>Dikarya</taxon>
        <taxon>Ascomycota</taxon>
        <taxon>Pezizomycotina</taxon>
        <taxon>Sordariomycetes</taxon>
        <taxon>Hypocreomycetidae</taxon>
        <taxon>Hypocreales</taxon>
        <taxon>Hypocreaceae</taxon>
        <taxon>Trichoderma</taxon>
    </lineage>
</organism>
<protein>
    <submittedName>
        <fullName evidence="1">Uncharacterized protein</fullName>
    </submittedName>
</protein>
<gene>
    <name evidence="1" type="ORF">Trco_007745</name>
</gene>
<evidence type="ECO:0000313" key="2">
    <source>
        <dbReference type="Proteomes" id="UP000827724"/>
    </source>
</evidence>
<name>A0A9P8TUL7_9HYPO</name>
<comment type="caution">
    <text evidence="1">The sequence shown here is derived from an EMBL/GenBank/DDBJ whole genome shotgun (WGS) entry which is preliminary data.</text>
</comment>
<accession>A0A9P8TUL7</accession>
<evidence type="ECO:0000313" key="1">
    <source>
        <dbReference type="EMBL" id="KAH6604299.1"/>
    </source>
</evidence>
<dbReference type="AlphaFoldDB" id="A0A9P8TUL7"/>